<dbReference type="Proteomes" id="UP000811609">
    <property type="component" value="Chromosome 6"/>
</dbReference>
<protein>
    <recommendedName>
        <fullName evidence="4">Cysteine-rich transmembrane domain-containing protein</fullName>
    </recommendedName>
</protein>
<organism evidence="5 6">
    <name type="scientific">Carya illinoinensis</name>
    <name type="common">Pecan</name>
    <dbReference type="NCBI Taxonomy" id="32201"/>
    <lineage>
        <taxon>Eukaryota</taxon>
        <taxon>Viridiplantae</taxon>
        <taxon>Streptophyta</taxon>
        <taxon>Embryophyta</taxon>
        <taxon>Tracheophyta</taxon>
        <taxon>Spermatophyta</taxon>
        <taxon>Magnoliopsida</taxon>
        <taxon>eudicotyledons</taxon>
        <taxon>Gunneridae</taxon>
        <taxon>Pentapetalae</taxon>
        <taxon>rosids</taxon>
        <taxon>fabids</taxon>
        <taxon>Fagales</taxon>
        <taxon>Juglandaceae</taxon>
        <taxon>Carya</taxon>
    </lineage>
</organism>
<evidence type="ECO:0000256" key="1">
    <source>
        <dbReference type="ARBA" id="ARBA00004370"/>
    </source>
</evidence>
<proteinExistence type="inferred from homology"/>
<evidence type="ECO:0000313" key="6">
    <source>
        <dbReference type="Proteomes" id="UP000811609"/>
    </source>
</evidence>
<keyword evidence="6" id="KW-1185">Reference proteome</keyword>
<dbReference type="AlphaFoldDB" id="A0A8T1QCH8"/>
<dbReference type="InterPro" id="IPR028144">
    <property type="entry name" value="CYSTM_dom"/>
</dbReference>
<evidence type="ECO:0000313" key="5">
    <source>
        <dbReference type="EMBL" id="KAG6652119.1"/>
    </source>
</evidence>
<accession>A0A8T1QCH8</accession>
<gene>
    <name evidence="5" type="ORF">CIPAW_06G161100</name>
</gene>
<dbReference type="GO" id="GO:0016020">
    <property type="term" value="C:membrane"/>
    <property type="evidence" value="ECO:0007669"/>
    <property type="project" value="UniProtKB-SubCell"/>
</dbReference>
<comment type="subcellular location">
    <subcellularLocation>
        <location evidence="1">Membrane</location>
    </subcellularLocation>
</comment>
<name>A0A8T1QCH8_CARIL</name>
<evidence type="ECO:0000256" key="3">
    <source>
        <dbReference type="ARBA" id="ARBA00023136"/>
    </source>
</evidence>
<sequence length="50" mass="5327">MGPPLMAPPEYVAPVPPGREPGFLEGCLAVLCCCCLLDECCFDPSLVFII</sequence>
<feature type="domain" description="Cysteine-rich transmembrane" evidence="4">
    <location>
        <begin position="11"/>
        <end position="41"/>
    </location>
</feature>
<comment type="caution">
    <text evidence="5">The sequence shown here is derived from an EMBL/GenBank/DDBJ whole genome shotgun (WGS) entry which is preliminary data.</text>
</comment>
<dbReference type="EMBL" id="CM031814">
    <property type="protein sequence ID" value="KAG6652119.1"/>
    <property type="molecule type" value="Genomic_DNA"/>
</dbReference>
<keyword evidence="3" id="KW-0472">Membrane</keyword>
<dbReference type="Pfam" id="PF12734">
    <property type="entry name" value="CYSTM"/>
    <property type="match status" value="1"/>
</dbReference>
<evidence type="ECO:0000259" key="4">
    <source>
        <dbReference type="Pfam" id="PF12734"/>
    </source>
</evidence>
<evidence type="ECO:0000256" key="2">
    <source>
        <dbReference type="ARBA" id="ARBA00009444"/>
    </source>
</evidence>
<reference evidence="5" key="1">
    <citation type="submission" date="2020-12" db="EMBL/GenBank/DDBJ databases">
        <title>WGS assembly of Carya illinoinensis cv. Pawnee.</title>
        <authorList>
            <person name="Platts A."/>
            <person name="Shu S."/>
            <person name="Wright S."/>
            <person name="Barry K."/>
            <person name="Edger P."/>
            <person name="Pires J.C."/>
            <person name="Schmutz J."/>
        </authorList>
    </citation>
    <scope>NUCLEOTIDE SEQUENCE</scope>
    <source>
        <tissue evidence="5">Leaf</tissue>
    </source>
</reference>
<comment type="similarity">
    <text evidence="2">Belongs to the CYSTM1 family.</text>
</comment>